<keyword evidence="2" id="KW-0812">Transmembrane</keyword>
<accession>A0A4R8ZT96</accession>
<gene>
    <name evidence="5" type="ORF">E3T55_20040</name>
</gene>
<keyword evidence="2" id="KW-1133">Transmembrane helix</keyword>
<dbReference type="EMBL" id="SOHE01000092">
    <property type="protein sequence ID" value="TFD44754.1"/>
    <property type="molecule type" value="Genomic_DNA"/>
</dbReference>
<evidence type="ECO:0000256" key="3">
    <source>
        <dbReference type="SAM" id="SignalP"/>
    </source>
</evidence>
<protein>
    <submittedName>
        <fullName evidence="5">DUF4349 domain-containing protein</fullName>
    </submittedName>
</protein>
<feature type="transmembrane region" description="Helical" evidence="2">
    <location>
        <begin position="272"/>
        <end position="299"/>
    </location>
</feature>
<feature type="chain" id="PRO_5039376683" evidence="3">
    <location>
        <begin position="35"/>
        <end position="307"/>
    </location>
</feature>
<evidence type="ECO:0000313" key="6">
    <source>
        <dbReference type="Proteomes" id="UP000297447"/>
    </source>
</evidence>
<keyword evidence="3" id="KW-0732">Signal</keyword>
<dbReference type="Pfam" id="PF14257">
    <property type="entry name" value="DUF4349"/>
    <property type="match status" value="1"/>
</dbReference>
<evidence type="ECO:0000313" key="5">
    <source>
        <dbReference type="EMBL" id="TFD44754.1"/>
    </source>
</evidence>
<keyword evidence="2" id="KW-0472">Membrane</keyword>
<dbReference type="InterPro" id="IPR025645">
    <property type="entry name" value="DUF4349"/>
</dbReference>
<evidence type="ECO:0000256" key="2">
    <source>
        <dbReference type="SAM" id="Phobius"/>
    </source>
</evidence>
<feature type="signal peptide" evidence="3">
    <location>
        <begin position="1"/>
        <end position="34"/>
    </location>
</feature>
<dbReference type="Proteomes" id="UP000297447">
    <property type="component" value="Unassembled WGS sequence"/>
</dbReference>
<comment type="caution">
    <text evidence="5">The sequence shown here is derived from an EMBL/GenBank/DDBJ whole genome shotgun (WGS) entry which is preliminary data.</text>
</comment>
<feature type="domain" description="DUF4349" evidence="4">
    <location>
        <begin position="86"/>
        <end position="293"/>
    </location>
</feature>
<evidence type="ECO:0000259" key="4">
    <source>
        <dbReference type="Pfam" id="PF14257"/>
    </source>
</evidence>
<feature type="region of interest" description="Disordered" evidence="1">
    <location>
        <begin position="34"/>
        <end position="72"/>
    </location>
</feature>
<organism evidence="5 6">
    <name type="scientific">Cryobacterium frigoriphilum</name>
    <dbReference type="NCBI Taxonomy" id="1259150"/>
    <lineage>
        <taxon>Bacteria</taxon>
        <taxon>Bacillati</taxon>
        <taxon>Actinomycetota</taxon>
        <taxon>Actinomycetes</taxon>
        <taxon>Micrococcales</taxon>
        <taxon>Microbacteriaceae</taxon>
        <taxon>Cryobacterium</taxon>
    </lineage>
</organism>
<dbReference type="OrthoDB" id="186919at2"/>
<dbReference type="RefSeq" id="WP_134521404.1">
    <property type="nucleotide sequence ID" value="NZ_SOHE01000092.1"/>
</dbReference>
<name>A0A4R8ZT96_9MICO</name>
<dbReference type="PROSITE" id="PS51257">
    <property type="entry name" value="PROKAR_LIPOPROTEIN"/>
    <property type="match status" value="1"/>
</dbReference>
<dbReference type="AlphaFoldDB" id="A0A4R8ZT96"/>
<feature type="compositionally biased region" description="Low complexity" evidence="1">
    <location>
        <begin position="34"/>
        <end position="50"/>
    </location>
</feature>
<keyword evidence="6" id="KW-1185">Reference proteome</keyword>
<proteinExistence type="predicted"/>
<evidence type="ECO:0000256" key="1">
    <source>
        <dbReference type="SAM" id="MobiDB-lite"/>
    </source>
</evidence>
<sequence>MKQKSAIRRRSRRLLAVGTAVVLGALLLAGCTSGASSDSSGTSGSTGQSGLVAPERDMGGAEQGAADSAAGGAIEGVTTDVQASDRDVITTGSVSITVTDPIEAAQTAATLTEQAGGRIDSRNETPTTDNQPASASLTLRIPADALDRTLADLKELGTVNFVSLSAADVTQQSQDLDARITSLQTSVDRLLALMTEASSTTDLIAIESALSTRQVELESLQSQRNYLSDQIDFSTLSLELYSEGTVAPSSPDNFFTGLITGWNALVATLGGLLVGLGVALPWVVSIGLVAGIVFLIVWVSTRKRKAA</sequence>
<reference evidence="5 6" key="1">
    <citation type="submission" date="2019-03" db="EMBL/GenBank/DDBJ databases">
        <title>Genomics of glacier-inhabiting Cryobacterium strains.</title>
        <authorList>
            <person name="Liu Q."/>
            <person name="Xin Y.-H."/>
        </authorList>
    </citation>
    <scope>NUCLEOTIDE SEQUENCE [LARGE SCALE GENOMIC DNA]</scope>
    <source>
        <strain evidence="5 6">Hh14</strain>
    </source>
</reference>